<feature type="compositionally biased region" description="Basic and acidic residues" evidence="1">
    <location>
        <begin position="47"/>
        <end position="70"/>
    </location>
</feature>
<protein>
    <recommendedName>
        <fullName evidence="4">Gag-pol polyprotein</fullName>
    </recommendedName>
</protein>
<dbReference type="AlphaFoldDB" id="A0A8J2KVK3"/>
<organism evidence="2 3">
    <name type="scientific">Allacma fusca</name>
    <dbReference type="NCBI Taxonomy" id="39272"/>
    <lineage>
        <taxon>Eukaryota</taxon>
        <taxon>Metazoa</taxon>
        <taxon>Ecdysozoa</taxon>
        <taxon>Arthropoda</taxon>
        <taxon>Hexapoda</taxon>
        <taxon>Collembola</taxon>
        <taxon>Symphypleona</taxon>
        <taxon>Sminthuridae</taxon>
        <taxon>Allacma</taxon>
    </lineage>
</organism>
<evidence type="ECO:0000256" key="1">
    <source>
        <dbReference type="SAM" id="MobiDB-lite"/>
    </source>
</evidence>
<feature type="non-terminal residue" evidence="2">
    <location>
        <position position="104"/>
    </location>
</feature>
<evidence type="ECO:0008006" key="4">
    <source>
        <dbReference type="Google" id="ProtNLM"/>
    </source>
</evidence>
<comment type="caution">
    <text evidence="2">The sequence shown here is derived from an EMBL/GenBank/DDBJ whole genome shotgun (WGS) entry which is preliminary data.</text>
</comment>
<feature type="region of interest" description="Disordered" evidence="1">
    <location>
        <begin position="47"/>
        <end position="73"/>
    </location>
</feature>
<accession>A0A8J2KVK3</accession>
<dbReference type="Proteomes" id="UP000708208">
    <property type="component" value="Unassembled WGS sequence"/>
</dbReference>
<keyword evidence="3" id="KW-1185">Reference proteome</keyword>
<gene>
    <name evidence="2" type="ORF">AFUS01_LOCUS30965</name>
</gene>
<dbReference type="EMBL" id="CAJVCH010483002">
    <property type="protein sequence ID" value="CAG7820581.1"/>
    <property type="molecule type" value="Genomic_DNA"/>
</dbReference>
<sequence>MTIPERITLVKNKKLGFNCLRGNHRVTDCKSESRCKKCSKTHHTMIHAERKPESNKTEEATSDEKKEVHHAVNGNQEVLLGTAIILVKDVNGEPTRCRAMLDSG</sequence>
<evidence type="ECO:0000313" key="2">
    <source>
        <dbReference type="EMBL" id="CAG7820581.1"/>
    </source>
</evidence>
<dbReference type="PANTHER" id="PTHR47331">
    <property type="entry name" value="PHD-TYPE DOMAIN-CONTAINING PROTEIN"/>
    <property type="match status" value="1"/>
</dbReference>
<evidence type="ECO:0000313" key="3">
    <source>
        <dbReference type="Proteomes" id="UP000708208"/>
    </source>
</evidence>
<reference evidence="2" key="1">
    <citation type="submission" date="2021-06" db="EMBL/GenBank/DDBJ databases">
        <authorList>
            <person name="Hodson N. C."/>
            <person name="Mongue J. A."/>
            <person name="Jaron S. K."/>
        </authorList>
    </citation>
    <scope>NUCLEOTIDE SEQUENCE</scope>
</reference>
<proteinExistence type="predicted"/>
<dbReference type="PANTHER" id="PTHR47331:SF5">
    <property type="entry name" value="RIBONUCLEASE H"/>
    <property type="match status" value="1"/>
</dbReference>
<dbReference type="OrthoDB" id="6621660at2759"/>
<name>A0A8J2KVK3_9HEXA</name>